<proteinExistence type="predicted"/>
<comment type="caution">
    <text evidence="5">The sequence shown here is derived from an EMBL/GenBank/DDBJ whole genome shotgun (WGS) entry which is preliminary data.</text>
</comment>
<name>A0ABV5YKQ5_9ACTN</name>
<keyword evidence="6" id="KW-1185">Reference proteome</keyword>
<dbReference type="PROSITE" id="PS01081">
    <property type="entry name" value="HTH_TETR_1"/>
    <property type="match status" value="1"/>
</dbReference>
<evidence type="ECO:0000256" key="1">
    <source>
        <dbReference type="ARBA" id="ARBA00023125"/>
    </source>
</evidence>
<evidence type="ECO:0000259" key="4">
    <source>
        <dbReference type="PROSITE" id="PS50977"/>
    </source>
</evidence>
<evidence type="ECO:0000313" key="5">
    <source>
        <dbReference type="EMBL" id="MFB9835632.1"/>
    </source>
</evidence>
<dbReference type="InterPro" id="IPR036271">
    <property type="entry name" value="Tet_transcr_reg_TetR-rel_C_sf"/>
</dbReference>
<dbReference type="PANTHER" id="PTHR30055:SF227">
    <property type="entry name" value="TRANSCRIPTIONAL REGULATORY PROTEIN (PROBABLY TETR-FAMILY)-RELATED"/>
    <property type="match status" value="1"/>
</dbReference>
<dbReference type="SUPFAM" id="SSF46689">
    <property type="entry name" value="Homeodomain-like"/>
    <property type="match status" value="1"/>
</dbReference>
<dbReference type="InterPro" id="IPR001647">
    <property type="entry name" value="HTH_TetR"/>
</dbReference>
<reference evidence="5 6" key="1">
    <citation type="submission" date="2024-09" db="EMBL/GenBank/DDBJ databases">
        <authorList>
            <person name="Sun Q."/>
            <person name="Mori K."/>
        </authorList>
    </citation>
    <scope>NUCLEOTIDE SEQUENCE [LARGE SCALE GENOMIC DNA]</scope>
    <source>
        <strain evidence="5 6">TBRC 0563</strain>
    </source>
</reference>
<dbReference type="Pfam" id="PF00440">
    <property type="entry name" value="TetR_N"/>
    <property type="match status" value="1"/>
</dbReference>
<dbReference type="InterPro" id="IPR050109">
    <property type="entry name" value="HTH-type_TetR-like_transc_reg"/>
</dbReference>
<organism evidence="5 6">
    <name type="scientific">Actinoallomurus acaciae</name>
    <dbReference type="NCBI Taxonomy" id="502577"/>
    <lineage>
        <taxon>Bacteria</taxon>
        <taxon>Bacillati</taxon>
        <taxon>Actinomycetota</taxon>
        <taxon>Actinomycetes</taxon>
        <taxon>Streptosporangiales</taxon>
        <taxon>Thermomonosporaceae</taxon>
        <taxon>Actinoallomurus</taxon>
    </lineage>
</organism>
<feature type="domain" description="HTH tetR-type" evidence="4">
    <location>
        <begin position="25"/>
        <end position="84"/>
    </location>
</feature>
<accession>A0ABV5YKQ5</accession>
<feature type="DNA-binding region" description="H-T-H motif" evidence="2">
    <location>
        <begin position="47"/>
        <end position="66"/>
    </location>
</feature>
<evidence type="ECO:0000256" key="2">
    <source>
        <dbReference type="PROSITE-ProRule" id="PRU00335"/>
    </source>
</evidence>
<dbReference type="InterPro" id="IPR023772">
    <property type="entry name" value="DNA-bd_HTH_TetR-type_CS"/>
</dbReference>
<feature type="region of interest" description="Disordered" evidence="3">
    <location>
        <begin position="1"/>
        <end position="26"/>
    </location>
</feature>
<dbReference type="SUPFAM" id="SSF48498">
    <property type="entry name" value="Tetracyclin repressor-like, C-terminal domain"/>
    <property type="match status" value="1"/>
</dbReference>
<dbReference type="InterPro" id="IPR009057">
    <property type="entry name" value="Homeodomain-like_sf"/>
</dbReference>
<dbReference type="Pfam" id="PF19344">
    <property type="entry name" value="TetR_C_32"/>
    <property type="match status" value="1"/>
</dbReference>
<dbReference type="PANTHER" id="PTHR30055">
    <property type="entry name" value="HTH-TYPE TRANSCRIPTIONAL REGULATOR RUTR"/>
    <property type="match status" value="1"/>
</dbReference>
<dbReference type="EMBL" id="JBHLZP010000216">
    <property type="protein sequence ID" value="MFB9835632.1"/>
    <property type="molecule type" value="Genomic_DNA"/>
</dbReference>
<protein>
    <submittedName>
        <fullName evidence="5">TetR family transcriptional regulator</fullName>
    </submittedName>
</protein>
<keyword evidence="1 2" id="KW-0238">DNA-binding</keyword>
<dbReference type="RefSeq" id="WP_378207516.1">
    <property type="nucleotide sequence ID" value="NZ_JBHLZP010000216.1"/>
</dbReference>
<dbReference type="Gene3D" id="1.10.357.10">
    <property type="entry name" value="Tetracycline Repressor, domain 2"/>
    <property type="match status" value="1"/>
</dbReference>
<sequence>MDGGRGGEMGTETGSRPPAVTGRDPRRRRALLDAADRIILREGPDVSMASIAAEAGISKPILYRHFGDKSGLYQALAERHVRVLIDGVRTAFRGPGELRERARAAIDTYLATIAANRHLYGFLVHRAGAEDTATHSVMGTLIRGLGGELAETLLAEGRLRDPVRGHIWGHAVVGMVQAAGEWWLEHTTVPRAAVVDGIVDLLLEGLTAAGST</sequence>
<evidence type="ECO:0000313" key="6">
    <source>
        <dbReference type="Proteomes" id="UP001589627"/>
    </source>
</evidence>
<dbReference type="PRINTS" id="PR00455">
    <property type="entry name" value="HTHTETR"/>
</dbReference>
<evidence type="ECO:0000256" key="3">
    <source>
        <dbReference type="SAM" id="MobiDB-lite"/>
    </source>
</evidence>
<dbReference type="Proteomes" id="UP001589627">
    <property type="component" value="Unassembled WGS sequence"/>
</dbReference>
<dbReference type="InterPro" id="IPR045823">
    <property type="entry name" value="TetR_C_32"/>
</dbReference>
<gene>
    <name evidence="5" type="ORF">ACFFNX_25965</name>
</gene>
<dbReference type="PROSITE" id="PS50977">
    <property type="entry name" value="HTH_TETR_2"/>
    <property type="match status" value="1"/>
</dbReference>